<keyword evidence="3" id="KW-1185">Reference proteome</keyword>
<accession>A0A9N9FMT4</accession>
<dbReference type="CDD" id="cd02440">
    <property type="entry name" value="AdoMet_MTases"/>
    <property type="match status" value="1"/>
</dbReference>
<dbReference type="GO" id="GO:0008168">
    <property type="term" value="F:methyltransferase activity"/>
    <property type="evidence" value="ECO:0007669"/>
    <property type="project" value="TreeGrafter"/>
</dbReference>
<dbReference type="EMBL" id="CAJVQA010002436">
    <property type="protein sequence ID" value="CAG8547364.1"/>
    <property type="molecule type" value="Genomic_DNA"/>
</dbReference>
<name>A0A9N9FMT4_9GLOM</name>
<evidence type="ECO:0000313" key="2">
    <source>
        <dbReference type="EMBL" id="CAG8547364.1"/>
    </source>
</evidence>
<comment type="caution">
    <text evidence="2">The sequence shown here is derived from an EMBL/GenBank/DDBJ whole genome shotgun (WGS) entry which is preliminary data.</text>
</comment>
<evidence type="ECO:0000259" key="1">
    <source>
        <dbReference type="Pfam" id="PF13649"/>
    </source>
</evidence>
<feature type="domain" description="Methyltransferase" evidence="1">
    <location>
        <begin position="59"/>
        <end position="147"/>
    </location>
</feature>
<evidence type="ECO:0000313" key="3">
    <source>
        <dbReference type="Proteomes" id="UP000789759"/>
    </source>
</evidence>
<dbReference type="PANTHER" id="PTHR43591">
    <property type="entry name" value="METHYLTRANSFERASE"/>
    <property type="match status" value="1"/>
</dbReference>
<dbReference type="InterPro" id="IPR041698">
    <property type="entry name" value="Methyltransf_25"/>
</dbReference>
<organism evidence="2 3">
    <name type="scientific">Cetraspora pellucida</name>
    <dbReference type="NCBI Taxonomy" id="1433469"/>
    <lineage>
        <taxon>Eukaryota</taxon>
        <taxon>Fungi</taxon>
        <taxon>Fungi incertae sedis</taxon>
        <taxon>Mucoromycota</taxon>
        <taxon>Glomeromycotina</taxon>
        <taxon>Glomeromycetes</taxon>
        <taxon>Diversisporales</taxon>
        <taxon>Gigasporaceae</taxon>
        <taxon>Cetraspora</taxon>
    </lineage>
</organism>
<dbReference type="AlphaFoldDB" id="A0A9N9FMT4"/>
<dbReference type="SUPFAM" id="SSF53335">
    <property type="entry name" value="S-adenosyl-L-methionine-dependent methyltransferases"/>
    <property type="match status" value="1"/>
</dbReference>
<dbReference type="Gene3D" id="3.40.50.150">
    <property type="entry name" value="Vaccinia Virus protein VP39"/>
    <property type="match status" value="1"/>
</dbReference>
<dbReference type="Pfam" id="PF13649">
    <property type="entry name" value="Methyltransf_25"/>
    <property type="match status" value="1"/>
</dbReference>
<dbReference type="Proteomes" id="UP000789759">
    <property type="component" value="Unassembled WGS sequence"/>
</dbReference>
<dbReference type="PANTHER" id="PTHR43591:SF24">
    <property type="entry name" value="2-METHOXY-6-POLYPRENYL-1,4-BENZOQUINOL METHYLASE, MITOCHONDRIAL"/>
    <property type="match status" value="1"/>
</dbReference>
<reference evidence="2" key="1">
    <citation type="submission" date="2021-06" db="EMBL/GenBank/DDBJ databases">
        <authorList>
            <person name="Kallberg Y."/>
            <person name="Tangrot J."/>
            <person name="Rosling A."/>
        </authorList>
    </citation>
    <scope>NUCLEOTIDE SEQUENCE</scope>
    <source>
        <strain evidence="2">FL966</strain>
    </source>
</reference>
<sequence length="259" mass="30242">MSHPSLIEKHESTNEDFYIPGKKDNLNHSSFYSHNIYEHVFNGNVGAPVHEKLENEAKVLEFGCESGIWSTEVAAEYPNSEFYAIDSENTLPNSIDNITFIHCDTLKEMSFPDNEFDYIFARDKFVTMEKEAFQKVLSEIFRVLKPGDNRIQEPAFARFVNAWESWLKTHNIDYDIMANLENYLQETGKAESISHKIVKTRIGGDAFKEFMLEHIFFRNTKDYMAPFMDISFEEFDNLMNDIENELNTTKDSKKEECIF</sequence>
<dbReference type="OrthoDB" id="2013972at2759"/>
<proteinExistence type="predicted"/>
<gene>
    <name evidence="2" type="ORF">CPELLU_LOCUS4585</name>
</gene>
<protein>
    <submittedName>
        <fullName evidence="2">15966_t:CDS:1</fullName>
    </submittedName>
</protein>
<dbReference type="InterPro" id="IPR029063">
    <property type="entry name" value="SAM-dependent_MTases_sf"/>
</dbReference>